<dbReference type="HOGENOM" id="CLU_1057853_0_0_1"/>
<dbReference type="Proteomes" id="UP000027222">
    <property type="component" value="Unassembled WGS sequence"/>
</dbReference>
<gene>
    <name evidence="1" type="ORF">GALMADRAFT_916519</name>
</gene>
<dbReference type="EMBL" id="KL142401">
    <property type="protein sequence ID" value="KDR69587.1"/>
    <property type="molecule type" value="Genomic_DNA"/>
</dbReference>
<dbReference type="AlphaFoldDB" id="A0A067SHU5"/>
<evidence type="ECO:0000313" key="2">
    <source>
        <dbReference type="Proteomes" id="UP000027222"/>
    </source>
</evidence>
<organism evidence="1 2">
    <name type="scientific">Galerina marginata (strain CBS 339.88)</name>
    <dbReference type="NCBI Taxonomy" id="685588"/>
    <lineage>
        <taxon>Eukaryota</taxon>
        <taxon>Fungi</taxon>
        <taxon>Dikarya</taxon>
        <taxon>Basidiomycota</taxon>
        <taxon>Agaricomycotina</taxon>
        <taxon>Agaricomycetes</taxon>
        <taxon>Agaricomycetidae</taxon>
        <taxon>Agaricales</taxon>
        <taxon>Agaricineae</taxon>
        <taxon>Strophariaceae</taxon>
        <taxon>Galerina</taxon>
    </lineage>
</organism>
<sequence length="263" mass="29079">MPSPSRCPSLAPAPNRAPALPPLLLLLTFQSAPRARALLVVLDVRLDSSSSHSQDLCFALLARRRQRFPAAGAPGAACAQPPRVRVRVRGGTEAGLFFRFSLFAYIIASLPPRPPPSRCRCSWSCSSSWSYSCSCSRRTSQARPRGRLHWYDELGASTWPTLSRYPARVEPELNLNLQLQLNLKLAPCSLSQTPHPPACLQPASCNMYASSNVPPFLPFLRPGRWPWALPRLTLALLLLVLVVLELSPGASWSWSRDFVVLFL</sequence>
<proteinExistence type="predicted"/>
<evidence type="ECO:0000313" key="1">
    <source>
        <dbReference type="EMBL" id="KDR69587.1"/>
    </source>
</evidence>
<accession>A0A067SHU5</accession>
<keyword evidence="2" id="KW-1185">Reference proteome</keyword>
<protein>
    <submittedName>
        <fullName evidence="1">Uncharacterized protein</fullName>
    </submittedName>
</protein>
<name>A0A067SHU5_GALM3</name>
<reference evidence="2" key="1">
    <citation type="journal article" date="2014" name="Proc. Natl. Acad. Sci. U.S.A.">
        <title>Extensive sampling of basidiomycete genomes demonstrates inadequacy of the white-rot/brown-rot paradigm for wood decay fungi.</title>
        <authorList>
            <person name="Riley R."/>
            <person name="Salamov A.A."/>
            <person name="Brown D.W."/>
            <person name="Nagy L.G."/>
            <person name="Floudas D."/>
            <person name="Held B.W."/>
            <person name="Levasseur A."/>
            <person name="Lombard V."/>
            <person name="Morin E."/>
            <person name="Otillar R."/>
            <person name="Lindquist E.A."/>
            <person name="Sun H."/>
            <person name="LaButti K.M."/>
            <person name="Schmutz J."/>
            <person name="Jabbour D."/>
            <person name="Luo H."/>
            <person name="Baker S.E."/>
            <person name="Pisabarro A.G."/>
            <person name="Walton J.D."/>
            <person name="Blanchette R.A."/>
            <person name="Henrissat B."/>
            <person name="Martin F."/>
            <person name="Cullen D."/>
            <person name="Hibbett D.S."/>
            <person name="Grigoriev I.V."/>
        </authorList>
    </citation>
    <scope>NUCLEOTIDE SEQUENCE [LARGE SCALE GENOMIC DNA]</scope>
    <source>
        <strain evidence="2">CBS 339.88</strain>
    </source>
</reference>